<dbReference type="Pfam" id="PF13561">
    <property type="entry name" value="adh_short_C2"/>
    <property type="match status" value="1"/>
</dbReference>
<protein>
    <submittedName>
        <fullName evidence="2">SDR family NAD(P)-dependent oxidoreductase</fullName>
    </submittedName>
</protein>
<gene>
    <name evidence="2" type="ORF">Q8A70_19860</name>
</gene>
<keyword evidence="3" id="KW-1185">Reference proteome</keyword>
<dbReference type="SUPFAM" id="SSF51735">
    <property type="entry name" value="NAD(P)-binding Rossmann-fold domains"/>
    <property type="match status" value="1"/>
</dbReference>
<evidence type="ECO:0000313" key="3">
    <source>
        <dbReference type="Proteomes" id="UP001230156"/>
    </source>
</evidence>
<proteinExistence type="inferred from homology"/>
<comment type="caution">
    <text evidence="2">The sequence shown here is derived from an EMBL/GenBank/DDBJ whole genome shotgun (WGS) entry which is preliminary data.</text>
</comment>
<dbReference type="PRINTS" id="PR00080">
    <property type="entry name" value="SDRFAMILY"/>
</dbReference>
<name>A0ABU0YQG1_9PROT</name>
<evidence type="ECO:0000256" key="1">
    <source>
        <dbReference type="ARBA" id="ARBA00006484"/>
    </source>
</evidence>
<comment type="similarity">
    <text evidence="1">Belongs to the short-chain dehydrogenases/reductases (SDR) family.</text>
</comment>
<accession>A0ABU0YQG1</accession>
<dbReference type="EMBL" id="JAUYVI010000006">
    <property type="protein sequence ID" value="MDQ7249955.1"/>
    <property type="molecule type" value="Genomic_DNA"/>
</dbReference>
<dbReference type="Proteomes" id="UP001230156">
    <property type="component" value="Unassembled WGS sequence"/>
</dbReference>
<dbReference type="PANTHER" id="PTHR42760:SF123">
    <property type="entry name" value="OXIDOREDUCTASE"/>
    <property type="match status" value="1"/>
</dbReference>
<dbReference type="CDD" id="cd05233">
    <property type="entry name" value="SDR_c"/>
    <property type="match status" value="1"/>
</dbReference>
<dbReference type="PANTHER" id="PTHR42760">
    <property type="entry name" value="SHORT-CHAIN DEHYDROGENASES/REDUCTASES FAMILY MEMBER"/>
    <property type="match status" value="1"/>
</dbReference>
<evidence type="ECO:0000313" key="2">
    <source>
        <dbReference type="EMBL" id="MDQ7249955.1"/>
    </source>
</evidence>
<dbReference type="Gene3D" id="3.40.50.720">
    <property type="entry name" value="NAD(P)-binding Rossmann-like Domain"/>
    <property type="match status" value="1"/>
</dbReference>
<reference evidence="3" key="1">
    <citation type="submission" date="2023-08" db="EMBL/GenBank/DDBJ databases">
        <title>Rhodospirillaceae gen. nov., a novel taxon isolated from the Yangtze River Yuezi River estuary sludge.</title>
        <authorList>
            <person name="Ruan L."/>
        </authorList>
    </citation>
    <scope>NUCLEOTIDE SEQUENCE [LARGE SCALE GENOMIC DNA]</scope>
    <source>
        <strain evidence="3">R-7</strain>
    </source>
</reference>
<dbReference type="PROSITE" id="PS00061">
    <property type="entry name" value="ADH_SHORT"/>
    <property type="match status" value="1"/>
</dbReference>
<sequence>MTERPAKRMDGRVAVVTGGAQGIGFGIARRFAEEGAHVVIADIKEAVAKGAAAKINAAGGTACGAMVDIGDDASVAVLAAKIEQKHGRCEILVNNAAISDGTGIETLTMQRYHQVTRVNQDGAIRMSLAFVPLLKKGGEGRRILNIASILGVRGWPDAIPYATAKGAIVNFTRALACDLAPHGIMVNALAPGFVDTPMSIQPDGSHEYDSDWFRDIYVKYGRIPLRRYGNPDDMAGPAFFLCSDDARYVTGQVLMVDGGASATF</sequence>
<dbReference type="InterPro" id="IPR036291">
    <property type="entry name" value="NAD(P)-bd_dom_sf"/>
</dbReference>
<dbReference type="InterPro" id="IPR002347">
    <property type="entry name" value="SDR_fam"/>
</dbReference>
<dbReference type="PRINTS" id="PR00081">
    <property type="entry name" value="GDHRDH"/>
</dbReference>
<organism evidence="2 3">
    <name type="scientific">Dongia sedimenti</name>
    <dbReference type="NCBI Taxonomy" id="3064282"/>
    <lineage>
        <taxon>Bacteria</taxon>
        <taxon>Pseudomonadati</taxon>
        <taxon>Pseudomonadota</taxon>
        <taxon>Alphaproteobacteria</taxon>
        <taxon>Rhodospirillales</taxon>
        <taxon>Dongiaceae</taxon>
        <taxon>Dongia</taxon>
    </lineage>
</organism>
<dbReference type="InterPro" id="IPR020904">
    <property type="entry name" value="Sc_DH/Rdtase_CS"/>
</dbReference>
<dbReference type="RefSeq" id="WP_379958576.1">
    <property type="nucleotide sequence ID" value="NZ_JAUYVI010000006.1"/>
</dbReference>